<dbReference type="PANTHER" id="PTHR39087">
    <property type="entry name" value="UPF0104 MEMBRANE PROTEIN MJ1595"/>
    <property type="match status" value="1"/>
</dbReference>
<evidence type="ECO:0000256" key="4">
    <source>
        <dbReference type="ARBA" id="ARBA00022989"/>
    </source>
</evidence>
<feature type="transmembrane region" description="Helical" evidence="6">
    <location>
        <begin position="343"/>
        <end position="360"/>
    </location>
</feature>
<proteinExistence type="predicted"/>
<dbReference type="RefSeq" id="WP_067229401.1">
    <property type="nucleotide sequence ID" value="NZ_KQ948550.1"/>
</dbReference>
<evidence type="ECO:0008006" key="9">
    <source>
        <dbReference type="Google" id="ProtNLM"/>
    </source>
</evidence>
<keyword evidence="2" id="KW-1003">Cell membrane</keyword>
<dbReference type="Proteomes" id="UP000053271">
    <property type="component" value="Unassembled WGS sequence"/>
</dbReference>
<feature type="transmembrane region" description="Helical" evidence="6">
    <location>
        <begin position="96"/>
        <end position="115"/>
    </location>
</feature>
<dbReference type="STRING" id="68231.AQJ30_05680"/>
<gene>
    <name evidence="7" type="ORF">AQJ30_05680</name>
</gene>
<dbReference type="PANTHER" id="PTHR39087:SF2">
    <property type="entry name" value="UPF0104 MEMBRANE PROTEIN MJ1595"/>
    <property type="match status" value="1"/>
</dbReference>
<feature type="transmembrane region" description="Helical" evidence="6">
    <location>
        <begin position="176"/>
        <end position="197"/>
    </location>
</feature>
<dbReference type="Pfam" id="PF03706">
    <property type="entry name" value="LPG_synthase_TM"/>
    <property type="match status" value="1"/>
</dbReference>
<keyword evidence="5 6" id="KW-0472">Membrane</keyword>
<feature type="transmembrane region" description="Helical" evidence="6">
    <location>
        <begin position="318"/>
        <end position="337"/>
    </location>
</feature>
<feature type="transmembrane region" description="Helical" evidence="6">
    <location>
        <begin position="289"/>
        <end position="306"/>
    </location>
</feature>
<keyword evidence="4 6" id="KW-1133">Transmembrane helix</keyword>
<keyword evidence="3 6" id="KW-0812">Transmembrane</keyword>
<evidence type="ECO:0000256" key="1">
    <source>
        <dbReference type="ARBA" id="ARBA00004651"/>
    </source>
</evidence>
<evidence type="ECO:0000256" key="5">
    <source>
        <dbReference type="ARBA" id="ARBA00023136"/>
    </source>
</evidence>
<dbReference type="GO" id="GO:0005886">
    <property type="term" value="C:plasma membrane"/>
    <property type="evidence" value="ECO:0007669"/>
    <property type="project" value="UniProtKB-SubCell"/>
</dbReference>
<name>A0A101R1W0_9ACTN</name>
<feature type="transmembrane region" description="Helical" evidence="6">
    <location>
        <begin position="259"/>
        <end position="283"/>
    </location>
</feature>
<organism evidence="7 8">
    <name type="scientific">Streptomyces longwoodensis</name>
    <dbReference type="NCBI Taxonomy" id="68231"/>
    <lineage>
        <taxon>Bacteria</taxon>
        <taxon>Bacillati</taxon>
        <taxon>Actinomycetota</taxon>
        <taxon>Actinomycetes</taxon>
        <taxon>Kitasatosporales</taxon>
        <taxon>Streptomycetaceae</taxon>
        <taxon>Streptomyces</taxon>
    </lineage>
</organism>
<evidence type="ECO:0000256" key="6">
    <source>
        <dbReference type="SAM" id="Phobius"/>
    </source>
</evidence>
<evidence type="ECO:0000313" key="8">
    <source>
        <dbReference type="Proteomes" id="UP000053271"/>
    </source>
</evidence>
<dbReference type="InterPro" id="IPR022791">
    <property type="entry name" value="L-PG_synthase/AglD"/>
</dbReference>
<comment type="subcellular location">
    <subcellularLocation>
        <location evidence="1">Cell membrane</location>
        <topology evidence="1">Multi-pass membrane protein</topology>
    </subcellularLocation>
</comment>
<feature type="transmembrane region" description="Helical" evidence="6">
    <location>
        <begin position="66"/>
        <end position="84"/>
    </location>
</feature>
<keyword evidence="8" id="KW-1185">Reference proteome</keyword>
<evidence type="ECO:0000256" key="3">
    <source>
        <dbReference type="ARBA" id="ARBA00022692"/>
    </source>
</evidence>
<feature type="transmembrane region" description="Helical" evidence="6">
    <location>
        <begin position="209"/>
        <end position="230"/>
    </location>
</feature>
<evidence type="ECO:0000313" key="7">
    <source>
        <dbReference type="EMBL" id="KUN40174.1"/>
    </source>
</evidence>
<protein>
    <recommendedName>
        <fullName evidence="9">Integral membrane protein</fullName>
    </recommendedName>
</protein>
<dbReference type="AlphaFoldDB" id="A0A101R1W0"/>
<evidence type="ECO:0000256" key="2">
    <source>
        <dbReference type="ARBA" id="ARBA00022475"/>
    </source>
</evidence>
<accession>A0A101R1W0</accession>
<sequence>MSLLPLDDATAPPPAAAVPAPALATALPATGPPCALPAPPLPGLPFRRPGPLPPSAARHARHAMTLLPLLLLGVWAAVDRQAVYDGVTRLAGADPWWLLAGAGFTFLGCVVAACIRQGAVPERLPPGLLVASQFAAGAANHVLPASLGAHAVTLRFLQKQGVPLPRASASLALYSLVRAIAKTPVVLVFLLAAPSAVRPGALLPDGRTLLVAVAGVLLAPAAATLVLAVVRPLRGPALDCLRTALTGVRELHTRPSRFLPLWGGAVAAPLVQASVVASVGTALDLPLSWPQLVFAYLAATTAAGAVPAPGGIGPVDAALVLTLAGYGTPLSLATATVLGYRVLTVWLFLAPGMLVLSAMVQREAL</sequence>
<comment type="caution">
    <text evidence="7">The sequence shown here is derived from an EMBL/GenBank/DDBJ whole genome shotgun (WGS) entry which is preliminary data.</text>
</comment>
<dbReference type="EMBL" id="LMWS01000008">
    <property type="protein sequence ID" value="KUN40174.1"/>
    <property type="molecule type" value="Genomic_DNA"/>
</dbReference>
<reference evidence="7 8" key="1">
    <citation type="submission" date="2015-10" db="EMBL/GenBank/DDBJ databases">
        <title>Draft genome sequence of Streptomyces longwoodensis DSM 41677, type strain for the species Streptomyces longwoodensis.</title>
        <authorList>
            <person name="Ruckert C."/>
            <person name="Winkler A."/>
            <person name="Kalinowski J."/>
            <person name="Kampfer P."/>
            <person name="Glaeser S."/>
        </authorList>
    </citation>
    <scope>NUCLEOTIDE SEQUENCE [LARGE SCALE GENOMIC DNA]</scope>
    <source>
        <strain evidence="7 8">DSM 41677</strain>
    </source>
</reference>
<dbReference type="GeneID" id="91424110"/>